<dbReference type="SUPFAM" id="SSF50952">
    <property type="entry name" value="Soluble quinoprotein glucose dehydrogenase"/>
    <property type="match status" value="1"/>
</dbReference>
<dbReference type="AlphaFoldDB" id="A0A841L4N7"/>
<reference evidence="3 4" key="1">
    <citation type="submission" date="2020-08" db="EMBL/GenBank/DDBJ databases">
        <title>Genomic Encyclopedia of Type Strains, Phase IV (KMG-IV): sequencing the most valuable type-strain genomes for metagenomic binning, comparative biology and taxonomic classification.</title>
        <authorList>
            <person name="Goeker M."/>
        </authorList>
    </citation>
    <scope>NUCLEOTIDE SEQUENCE [LARGE SCALE GENOMIC DNA]</scope>
    <source>
        <strain evidence="3 4">DSM 102189</strain>
    </source>
</reference>
<keyword evidence="4" id="KW-1185">Reference proteome</keyword>
<accession>A0A841L4N7</accession>
<dbReference type="PANTHER" id="PTHR19328:SF75">
    <property type="entry name" value="ALDOSE SUGAR DEHYDROGENASE YLII"/>
    <property type="match status" value="1"/>
</dbReference>
<dbReference type="Pfam" id="PF07995">
    <property type="entry name" value="GSDH"/>
    <property type="match status" value="1"/>
</dbReference>
<keyword evidence="1" id="KW-0732">Signal</keyword>
<feature type="chain" id="PRO_5032458757" evidence="1">
    <location>
        <begin position="28"/>
        <end position="364"/>
    </location>
</feature>
<gene>
    <name evidence="3" type="ORF">FHS79_001763</name>
</gene>
<evidence type="ECO:0000256" key="1">
    <source>
        <dbReference type="SAM" id="SignalP"/>
    </source>
</evidence>
<evidence type="ECO:0000313" key="3">
    <source>
        <dbReference type="EMBL" id="MBB6227594.1"/>
    </source>
</evidence>
<dbReference type="Gene3D" id="2.120.10.30">
    <property type="entry name" value="TolB, C-terminal domain"/>
    <property type="match status" value="1"/>
</dbReference>
<dbReference type="Proteomes" id="UP000538147">
    <property type="component" value="Unassembled WGS sequence"/>
</dbReference>
<evidence type="ECO:0000259" key="2">
    <source>
        <dbReference type="Pfam" id="PF07995"/>
    </source>
</evidence>
<dbReference type="InterPro" id="IPR012938">
    <property type="entry name" value="Glc/Sorbosone_DH"/>
</dbReference>
<organism evidence="3 4">
    <name type="scientific">Polymorphobacter multimanifer</name>
    <dbReference type="NCBI Taxonomy" id="1070431"/>
    <lineage>
        <taxon>Bacteria</taxon>
        <taxon>Pseudomonadati</taxon>
        <taxon>Pseudomonadota</taxon>
        <taxon>Alphaproteobacteria</taxon>
        <taxon>Sphingomonadales</taxon>
        <taxon>Sphingosinicellaceae</taxon>
        <taxon>Polymorphobacter</taxon>
    </lineage>
</organism>
<feature type="domain" description="Glucose/Sorbosone dehydrogenase" evidence="2">
    <location>
        <begin position="38"/>
        <end position="360"/>
    </location>
</feature>
<comment type="caution">
    <text evidence="3">The sequence shown here is derived from an EMBL/GenBank/DDBJ whole genome shotgun (WGS) entry which is preliminary data.</text>
</comment>
<dbReference type="InterPro" id="IPR011041">
    <property type="entry name" value="Quinoprot_gluc/sorb_DH_b-prop"/>
</dbReference>
<dbReference type="RefSeq" id="WP_243452773.1">
    <property type="nucleotide sequence ID" value="NZ_JACIIV010000011.1"/>
</dbReference>
<evidence type="ECO:0000313" key="4">
    <source>
        <dbReference type="Proteomes" id="UP000538147"/>
    </source>
</evidence>
<dbReference type="PANTHER" id="PTHR19328">
    <property type="entry name" value="HEDGEHOG-INTERACTING PROTEIN"/>
    <property type="match status" value="1"/>
</dbReference>
<sequence length="364" mass="39272">MRGTIVLKLPRLFLGLLLALLCGTTVAAQTITTMAKGLDHPWSLAFLPDGRVLVTERPGRLRIINRDGSLGTIEGVPPVFARSQGGLFDVVLHPRFADNQTLYLSYAAGTNAANGTVIARARLEGRRLADLEVIWRNAPLKAGPVHFGGRMAWLPDATLVMSTGDGFDYREQAQVKSSGLGKIVRLHADGSFPADNPFPGSAVWSYGHRNPQGLALDPATGILWAHEHGPRGGDEVNRIEKGRNYGWPVATKGLDYSGATISPFKSYPGMVEPRVVWIPSIAPSGLAVYRGAMFPEWNGSLIVGALAAQEVRRVVLDAGGRELSQERILPQLKARVRDVRVAPDGALWLTTDDAAGSVLRVTPR</sequence>
<dbReference type="EMBL" id="JACIIV010000011">
    <property type="protein sequence ID" value="MBB6227594.1"/>
    <property type="molecule type" value="Genomic_DNA"/>
</dbReference>
<dbReference type="InterPro" id="IPR011042">
    <property type="entry name" value="6-blade_b-propeller_TolB-like"/>
</dbReference>
<protein>
    <submittedName>
        <fullName evidence="3">Glucose/arabinose dehydrogenase</fullName>
    </submittedName>
</protein>
<name>A0A841L4N7_9SPHN</name>
<proteinExistence type="predicted"/>
<feature type="signal peptide" evidence="1">
    <location>
        <begin position="1"/>
        <end position="27"/>
    </location>
</feature>